<dbReference type="EMBL" id="BAABME010006495">
    <property type="protein sequence ID" value="GAA0168509.1"/>
    <property type="molecule type" value="Genomic_DNA"/>
</dbReference>
<dbReference type="PANTHER" id="PTHR33240:SF15">
    <property type="entry name" value="GAG-PRO-LIKE PROTEIN"/>
    <property type="match status" value="1"/>
</dbReference>
<comment type="caution">
    <text evidence="1">The sequence shown here is derived from an EMBL/GenBank/DDBJ whole genome shotgun (WGS) entry which is preliminary data.</text>
</comment>
<proteinExistence type="predicted"/>
<evidence type="ECO:0000313" key="1">
    <source>
        <dbReference type="EMBL" id="GAA0168509.1"/>
    </source>
</evidence>
<gene>
    <name evidence="1" type="ORF">LIER_23213</name>
</gene>
<dbReference type="Proteomes" id="UP001454036">
    <property type="component" value="Unassembled WGS sequence"/>
</dbReference>
<sequence length="243" mass="27437">MLVDMGSSADILYLGAYDRLGLLRNLLKPACTPLTGFTWHSIYPVGIVDLDFTLGEAPRTLTIRASFTIVDIFDPSYNGLTGRPILIGLRAIVSPLHLKIKFPTTGRVGEVSGHEKRARVCYKLFVPRGSSLKEPTKQKRHKRNPPWIMKKTHTLAAQDNSPQERKSLKKGSPYEELEVVSLSEQQPEKTLKIGTQLNPDHRNLLIKLLQRYEDVFAWAPRTCLGWMPTSLCTDCTWIQPICL</sequence>
<evidence type="ECO:0000313" key="2">
    <source>
        <dbReference type="Proteomes" id="UP001454036"/>
    </source>
</evidence>
<accession>A0AAV3QWU2</accession>
<organism evidence="1 2">
    <name type="scientific">Lithospermum erythrorhizon</name>
    <name type="common">Purple gromwell</name>
    <name type="synonym">Lithospermum officinale var. erythrorhizon</name>
    <dbReference type="NCBI Taxonomy" id="34254"/>
    <lineage>
        <taxon>Eukaryota</taxon>
        <taxon>Viridiplantae</taxon>
        <taxon>Streptophyta</taxon>
        <taxon>Embryophyta</taxon>
        <taxon>Tracheophyta</taxon>
        <taxon>Spermatophyta</taxon>
        <taxon>Magnoliopsida</taxon>
        <taxon>eudicotyledons</taxon>
        <taxon>Gunneridae</taxon>
        <taxon>Pentapetalae</taxon>
        <taxon>asterids</taxon>
        <taxon>lamiids</taxon>
        <taxon>Boraginales</taxon>
        <taxon>Boraginaceae</taxon>
        <taxon>Boraginoideae</taxon>
        <taxon>Lithospermeae</taxon>
        <taxon>Lithospermum</taxon>
    </lineage>
</organism>
<name>A0AAV3QWU2_LITER</name>
<dbReference type="AlphaFoldDB" id="A0AAV3QWU2"/>
<reference evidence="1 2" key="1">
    <citation type="submission" date="2024-01" db="EMBL/GenBank/DDBJ databases">
        <title>The complete chloroplast genome sequence of Lithospermum erythrorhizon: insights into the phylogenetic relationship among Boraginaceae species and the maternal lineages of purple gromwells.</title>
        <authorList>
            <person name="Okada T."/>
            <person name="Watanabe K."/>
        </authorList>
    </citation>
    <scope>NUCLEOTIDE SEQUENCE [LARGE SCALE GENOMIC DNA]</scope>
</reference>
<dbReference type="PANTHER" id="PTHR33240">
    <property type="entry name" value="OS08G0508500 PROTEIN"/>
    <property type="match status" value="1"/>
</dbReference>
<keyword evidence="2" id="KW-1185">Reference proteome</keyword>
<protein>
    <submittedName>
        <fullName evidence="1">Uncharacterized protein</fullName>
    </submittedName>
</protein>